<dbReference type="STRING" id="85681.V4TKK6"/>
<accession>V4TKK6</accession>
<dbReference type="PANTHER" id="PTHR37753">
    <property type="entry name" value="OS01G0940600 PROTEIN"/>
    <property type="match status" value="1"/>
</dbReference>
<dbReference type="KEGG" id="cic:CICLE_v10032994mg"/>
<dbReference type="PANTHER" id="PTHR37753:SF1">
    <property type="entry name" value="OS01G0940600 PROTEIN"/>
    <property type="match status" value="1"/>
</dbReference>
<feature type="transmembrane region" description="Helical" evidence="2">
    <location>
        <begin position="65"/>
        <end position="84"/>
    </location>
</feature>
<name>V4TKK6_CITCL</name>
<feature type="compositionally biased region" description="Acidic residues" evidence="1">
    <location>
        <begin position="109"/>
        <end position="128"/>
    </location>
</feature>
<evidence type="ECO:0000313" key="5">
    <source>
        <dbReference type="Proteomes" id="UP000030687"/>
    </source>
</evidence>
<dbReference type="AlphaFoldDB" id="V4TKK6"/>
<keyword evidence="2" id="KW-0812">Transmembrane</keyword>
<keyword evidence="3" id="KW-0732">Signal</keyword>
<dbReference type="EMBL" id="KI536726">
    <property type="protein sequence ID" value="ESR52145.1"/>
    <property type="molecule type" value="Genomic_DNA"/>
</dbReference>
<evidence type="ECO:0000313" key="4">
    <source>
        <dbReference type="EMBL" id="ESR52145.1"/>
    </source>
</evidence>
<evidence type="ECO:0000256" key="2">
    <source>
        <dbReference type="SAM" id="Phobius"/>
    </source>
</evidence>
<sequence>MGSLLMFNSIFATPARALGTAAAAPKGKGASFGTSHVQFFNRDSSSSRGSNLKVVTRAGASSSSYVFAFVLPLSLLALTVFASLKLDDKLERQYLEELIINEAMKDQEEQQYDEYEEEEEDDDDDQVLLEEKLLEPALPRTRNRPKREV</sequence>
<proteinExistence type="predicted"/>
<protein>
    <recommendedName>
        <fullName evidence="6">High chlorophyll fluorescence 153</fullName>
    </recommendedName>
</protein>
<keyword evidence="5" id="KW-1185">Reference proteome</keyword>
<dbReference type="Gramene" id="ESR52145">
    <property type="protein sequence ID" value="ESR52145"/>
    <property type="gene ID" value="CICLE_v10032994mg"/>
</dbReference>
<reference evidence="4 5" key="1">
    <citation type="submission" date="2013-10" db="EMBL/GenBank/DDBJ databases">
        <authorList>
            <consortium name="International Citrus Genome Consortium"/>
            <person name="Jenkins J."/>
            <person name="Schmutz J."/>
            <person name="Prochnik S."/>
            <person name="Rokhsar D."/>
            <person name="Gmitter F."/>
            <person name="Ollitrault P."/>
            <person name="Machado M."/>
            <person name="Talon M."/>
            <person name="Wincker P."/>
            <person name="Jaillon O."/>
            <person name="Morgante M."/>
        </authorList>
    </citation>
    <scope>NUCLEOTIDE SEQUENCE</scope>
    <source>
        <strain evidence="5">cv. Clemenules</strain>
    </source>
</reference>
<dbReference type="OMA" id="MVMASFT"/>
<feature type="chain" id="PRO_5004728322" description="High chlorophyll fluorescence 153" evidence="3">
    <location>
        <begin position="18"/>
        <end position="149"/>
    </location>
</feature>
<dbReference type="eggNOG" id="ENOG502S9S4">
    <property type="taxonomic scope" value="Eukaryota"/>
</dbReference>
<gene>
    <name evidence="4" type="ORF">CICLE_v10032994mg</name>
</gene>
<evidence type="ECO:0008006" key="6">
    <source>
        <dbReference type="Google" id="ProtNLM"/>
    </source>
</evidence>
<evidence type="ECO:0000256" key="3">
    <source>
        <dbReference type="SAM" id="SignalP"/>
    </source>
</evidence>
<feature type="signal peptide" evidence="3">
    <location>
        <begin position="1"/>
        <end position="17"/>
    </location>
</feature>
<dbReference type="OrthoDB" id="786736at2759"/>
<dbReference type="InParanoid" id="V4TKK6"/>
<organism evidence="4 5">
    <name type="scientific">Citrus clementina</name>
    <name type="common">Clementine</name>
    <name type="synonym">Citrus deliciosa x Citrus sinensis</name>
    <dbReference type="NCBI Taxonomy" id="85681"/>
    <lineage>
        <taxon>Eukaryota</taxon>
        <taxon>Viridiplantae</taxon>
        <taxon>Streptophyta</taxon>
        <taxon>Embryophyta</taxon>
        <taxon>Tracheophyta</taxon>
        <taxon>Spermatophyta</taxon>
        <taxon>Magnoliopsida</taxon>
        <taxon>eudicotyledons</taxon>
        <taxon>Gunneridae</taxon>
        <taxon>Pentapetalae</taxon>
        <taxon>rosids</taxon>
        <taxon>malvids</taxon>
        <taxon>Sapindales</taxon>
        <taxon>Rutaceae</taxon>
        <taxon>Aurantioideae</taxon>
        <taxon>Citrus</taxon>
    </lineage>
</organism>
<dbReference type="Proteomes" id="UP000030687">
    <property type="component" value="Unassembled WGS sequence"/>
</dbReference>
<keyword evidence="2" id="KW-1133">Transmembrane helix</keyword>
<keyword evidence="2" id="KW-0472">Membrane</keyword>
<feature type="region of interest" description="Disordered" evidence="1">
    <location>
        <begin position="105"/>
        <end position="149"/>
    </location>
</feature>
<dbReference type="FunCoup" id="V4TKK6">
    <property type="interactions" value="1678"/>
</dbReference>
<evidence type="ECO:0000256" key="1">
    <source>
        <dbReference type="SAM" id="MobiDB-lite"/>
    </source>
</evidence>